<dbReference type="PANTHER" id="PTHR43245:SF23">
    <property type="entry name" value="NAD(P)-BINDING DOMAIN-CONTAINING PROTEIN"/>
    <property type="match status" value="1"/>
</dbReference>
<dbReference type="CDD" id="cd08946">
    <property type="entry name" value="SDR_e"/>
    <property type="match status" value="1"/>
</dbReference>
<dbReference type="InterPro" id="IPR036291">
    <property type="entry name" value="NAD(P)-bd_dom_sf"/>
</dbReference>
<feature type="domain" description="NAD-dependent epimerase/dehydratase" evidence="1">
    <location>
        <begin position="12"/>
        <end position="244"/>
    </location>
</feature>
<dbReference type="Pfam" id="PF01370">
    <property type="entry name" value="Epimerase"/>
    <property type="match status" value="1"/>
</dbReference>
<dbReference type="PANTHER" id="PTHR43245">
    <property type="entry name" value="BIFUNCTIONAL POLYMYXIN RESISTANCE PROTEIN ARNA"/>
    <property type="match status" value="1"/>
</dbReference>
<reference evidence="3" key="1">
    <citation type="submission" date="2017-09" db="EMBL/GenBank/DDBJ databases">
        <title>Depth-based differentiation of microbial function through sediment-hosted aquifers and enrichment of novel symbionts in the deep terrestrial subsurface.</title>
        <authorList>
            <person name="Probst A.J."/>
            <person name="Ladd B."/>
            <person name="Jarett J.K."/>
            <person name="Geller-Mcgrath D.E."/>
            <person name="Sieber C.M.K."/>
            <person name="Emerson J.B."/>
            <person name="Anantharaman K."/>
            <person name="Thomas B.C."/>
            <person name="Malmstrom R."/>
            <person name="Stieglmeier M."/>
            <person name="Klingl A."/>
            <person name="Woyke T."/>
            <person name="Ryan C.M."/>
            <person name="Banfield J.F."/>
        </authorList>
    </citation>
    <scope>NUCLEOTIDE SEQUENCE [LARGE SCALE GENOMIC DNA]</scope>
</reference>
<protein>
    <submittedName>
        <fullName evidence="2">NAD-dependent dehydratase</fullName>
    </submittedName>
</protein>
<gene>
    <name evidence="2" type="ORF">COT71_03035</name>
</gene>
<dbReference type="EMBL" id="PEZP01000037">
    <property type="protein sequence ID" value="PIT98013.1"/>
    <property type="molecule type" value="Genomic_DNA"/>
</dbReference>
<sequence length="351" mass="38191">METRPAVDKMTVVVTGNQGYIGSVLTAALDRRGWRTAGYDLGIFRDVAFIPRTGRLVRQIYKDIREAVPDDFAGADVVIHLAGLSNDPLGELDPALTEEINFRATVRVAEAARAAGVRRFIFSSSCSVYGRHESMADEASPLYPQTAYAASKAAAEGALLSLETDSFLPLLLRNATVYGLSPRLRLDLMVQDLAARAYLYGTVEVLSDGTPWRPLVHVGDVARACIFFSQAPAENITHRIYNVGRSGGNYQVREVAEQTGTLTGAAVRISGSSAADSRSYRVDFSRLAGIGWQGTQNIADGLREVLAAYQKRGLTPADFSSSRYITLQRYQEYVAAGLMDSRLRLTTALPV</sequence>
<comment type="caution">
    <text evidence="2">The sequence shown here is derived from an EMBL/GenBank/DDBJ whole genome shotgun (WGS) entry which is preliminary data.</text>
</comment>
<dbReference type="InterPro" id="IPR050177">
    <property type="entry name" value="Lipid_A_modif_metabolic_enz"/>
</dbReference>
<proteinExistence type="predicted"/>
<dbReference type="InterPro" id="IPR001509">
    <property type="entry name" value="Epimerase_deHydtase"/>
</dbReference>
<dbReference type="SUPFAM" id="SSF51735">
    <property type="entry name" value="NAD(P)-binding Rossmann-fold domains"/>
    <property type="match status" value="1"/>
</dbReference>
<dbReference type="Gene3D" id="3.40.50.720">
    <property type="entry name" value="NAD(P)-binding Rossmann-like Domain"/>
    <property type="match status" value="1"/>
</dbReference>
<dbReference type="Proteomes" id="UP000230731">
    <property type="component" value="Unassembled WGS sequence"/>
</dbReference>
<organism evidence="2 3">
    <name type="scientific">Candidatus Andersenbacteria bacterium CG10_big_fil_rev_8_21_14_0_10_54_11</name>
    <dbReference type="NCBI Taxonomy" id="1974485"/>
    <lineage>
        <taxon>Bacteria</taxon>
        <taxon>Candidatus Anderseniibacteriota</taxon>
    </lineage>
</organism>
<evidence type="ECO:0000313" key="2">
    <source>
        <dbReference type="EMBL" id="PIT98013.1"/>
    </source>
</evidence>
<accession>A0A2M6WYY4</accession>
<dbReference type="AlphaFoldDB" id="A0A2M6WYY4"/>
<evidence type="ECO:0000313" key="3">
    <source>
        <dbReference type="Proteomes" id="UP000230731"/>
    </source>
</evidence>
<name>A0A2M6WYY4_9BACT</name>
<evidence type="ECO:0000259" key="1">
    <source>
        <dbReference type="Pfam" id="PF01370"/>
    </source>
</evidence>